<dbReference type="STRING" id="64969.SAMN02745127_03121"/>
<dbReference type="GO" id="GO:0009055">
    <property type="term" value="F:electron transfer activity"/>
    <property type="evidence" value="ECO:0007669"/>
    <property type="project" value="InterPro"/>
</dbReference>
<keyword evidence="4" id="KW-0249">Electron transport</keyword>
<gene>
    <name evidence="9" type="ORF">BTE48_15410</name>
</gene>
<dbReference type="PANTHER" id="PTHR40942:SF4">
    <property type="entry name" value="CYTOCHROME C5"/>
    <property type="match status" value="1"/>
</dbReference>
<comment type="caution">
    <text evidence="9">The sequence shown here is derived from an EMBL/GenBank/DDBJ whole genome shotgun (WGS) entry which is preliminary data.</text>
</comment>
<feature type="chain" id="PRO_5010727780" evidence="7">
    <location>
        <begin position="21"/>
        <end position="136"/>
    </location>
</feature>
<keyword evidence="3 6" id="KW-0479">Metal-binding</keyword>
<evidence type="ECO:0000256" key="5">
    <source>
        <dbReference type="ARBA" id="ARBA00023004"/>
    </source>
</evidence>
<keyword evidence="7" id="KW-0732">Signal</keyword>
<evidence type="ECO:0000256" key="3">
    <source>
        <dbReference type="ARBA" id="ARBA00022723"/>
    </source>
</evidence>
<evidence type="ECO:0000313" key="10">
    <source>
        <dbReference type="Proteomes" id="UP000191418"/>
    </source>
</evidence>
<evidence type="ECO:0000256" key="2">
    <source>
        <dbReference type="ARBA" id="ARBA00022617"/>
    </source>
</evidence>
<sequence length="136" mass="13575">MIAGAMGVLFGAILSTSVQAAAMSKDAIAERLKPVGDVCLQGQDCGGAAPAPAAGGAKSPADLYASACAACHNTGAAGAPKKGDAAAWAPRIKQGKDTLYNHAMNGFNAMPARGGNPSLSDDNIKSIVDYIVENSK</sequence>
<dbReference type="PRINTS" id="PR00607">
    <property type="entry name" value="CYTCHROMECIE"/>
</dbReference>
<keyword evidence="2 6" id="KW-0349">Heme</keyword>
<proteinExistence type="predicted"/>
<dbReference type="GO" id="GO:0020037">
    <property type="term" value="F:heme binding"/>
    <property type="evidence" value="ECO:0007669"/>
    <property type="project" value="InterPro"/>
</dbReference>
<dbReference type="PANTHER" id="PTHR40942">
    <property type="match status" value="1"/>
</dbReference>
<dbReference type="PROSITE" id="PS51007">
    <property type="entry name" value="CYTC"/>
    <property type="match status" value="1"/>
</dbReference>
<keyword evidence="5 6" id="KW-0408">Iron</keyword>
<reference evidence="9 10" key="1">
    <citation type="submission" date="2017-01" db="EMBL/GenBank/DDBJ databases">
        <title>Genome Sequencing of a Marine Spirillum, Oceanospirillum multiglobuliferum ATCC 33336, from Japan.</title>
        <authorList>
            <person name="Carney J.G."/>
            <person name="Trachtenberg A.M."/>
            <person name="Rheaume B.A."/>
            <person name="Linnane J.D."/>
            <person name="Pitts N.L."/>
            <person name="Mykles D.L."/>
            <person name="Maclea K.S."/>
        </authorList>
    </citation>
    <scope>NUCLEOTIDE SEQUENCE [LARGE SCALE GENOMIC DNA]</scope>
    <source>
        <strain evidence="9 10">ATCC 33336</strain>
    </source>
</reference>
<evidence type="ECO:0000259" key="8">
    <source>
        <dbReference type="PROSITE" id="PS51007"/>
    </source>
</evidence>
<evidence type="ECO:0000256" key="1">
    <source>
        <dbReference type="ARBA" id="ARBA00022448"/>
    </source>
</evidence>
<dbReference type="InterPro" id="IPR002323">
    <property type="entry name" value="Cyt_CIE"/>
</dbReference>
<dbReference type="Pfam" id="PF13442">
    <property type="entry name" value="Cytochrome_CBB3"/>
    <property type="match status" value="1"/>
</dbReference>
<dbReference type="Proteomes" id="UP000191418">
    <property type="component" value="Unassembled WGS sequence"/>
</dbReference>
<name>A0A1V4T2R9_9GAMM</name>
<dbReference type="SUPFAM" id="SSF46626">
    <property type="entry name" value="Cytochrome c"/>
    <property type="match status" value="1"/>
</dbReference>
<dbReference type="InterPro" id="IPR009056">
    <property type="entry name" value="Cyt_c-like_dom"/>
</dbReference>
<dbReference type="AlphaFoldDB" id="A0A1V4T2R9"/>
<organism evidence="9 10">
    <name type="scientific">Oceanospirillum multiglobuliferum</name>
    <dbReference type="NCBI Taxonomy" id="64969"/>
    <lineage>
        <taxon>Bacteria</taxon>
        <taxon>Pseudomonadati</taxon>
        <taxon>Pseudomonadota</taxon>
        <taxon>Gammaproteobacteria</taxon>
        <taxon>Oceanospirillales</taxon>
        <taxon>Oceanospirillaceae</taxon>
        <taxon>Oceanospirillum</taxon>
    </lineage>
</organism>
<protein>
    <submittedName>
        <fullName evidence="9">Cytochrome c5 family protein</fullName>
    </submittedName>
</protein>
<keyword evidence="10" id="KW-1185">Reference proteome</keyword>
<dbReference type="Gene3D" id="1.10.760.10">
    <property type="entry name" value="Cytochrome c-like domain"/>
    <property type="match status" value="1"/>
</dbReference>
<dbReference type="InterPro" id="IPR036909">
    <property type="entry name" value="Cyt_c-like_dom_sf"/>
</dbReference>
<feature type="signal peptide" evidence="7">
    <location>
        <begin position="1"/>
        <end position="20"/>
    </location>
</feature>
<accession>A0A1V4T2R9</accession>
<evidence type="ECO:0000256" key="4">
    <source>
        <dbReference type="ARBA" id="ARBA00022982"/>
    </source>
</evidence>
<keyword evidence="1" id="KW-0813">Transport</keyword>
<dbReference type="GO" id="GO:0005506">
    <property type="term" value="F:iron ion binding"/>
    <property type="evidence" value="ECO:0007669"/>
    <property type="project" value="InterPro"/>
</dbReference>
<feature type="domain" description="Cytochrome c" evidence="8">
    <location>
        <begin position="55"/>
        <end position="135"/>
    </location>
</feature>
<evidence type="ECO:0000256" key="6">
    <source>
        <dbReference type="PROSITE-ProRule" id="PRU00433"/>
    </source>
</evidence>
<evidence type="ECO:0000256" key="7">
    <source>
        <dbReference type="SAM" id="SignalP"/>
    </source>
</evidence>
<dbReference type="EMBL" id="MTSM01000033">
    <property type="protein sequence ID" value="OPX54220.1"/>
    <property type="molecule type" value="Genomic_DNA"/>
</dbReference>
<evidence type="ECO:0000313" key="9">
    <source>
        <dbReference type="EMBL" id="OPX54220.1"/>
    </source>
</evidence>